<feature type="chain" id="PRO_5037703753" description="Lactococcin 972 family bacteriocin" evidence="1">
    <location>
        <begin position="27"/>
        <end position="104"/>
    </location>
</feature>
<reference evidence="2" key="2">
    <citation type="submission" date="2021-09" db="EMBL/GenBank/DDBJ databases">
        <authorList>
            <person name="Gilroy R."/>
        </authorList>
    </citation>
    <scope>NUCLEOTIDE SEQUENCE</scope>
    <source>
        <strain evidence="2">ChiGjej5B5-22894</strain>
    </source>
</reference>
<evidence type="ECO:0000256" key="1">
    <source>
        <dbReference type="SAM" id="SignalP"/>
    </source>
</evidence>
<feature type="signal peptide" evidence="1">
    <location>
        <begin position="1"/>
        <end position="26"/>
    </location>
</feature>
<gene>
    <name evidence="2" type="ORF">K8V81_07235</name>
</gene>
<name>A0A921MVX0_9MICO</name>
<protein>
    <recommendedName>
        <fullName evidence="4">Lactococcin 972 family bacteriocin</fullName>
    </recommendedName>
</protein>
<dbReference type="EMBL" id="DYUE01000164">
    <property type="protein sequence ID" value="HJG91503.1"/>
    <property type="molecule type" value="Genomic_DNA"/>
</dbReference>
<reference evidence="2" key="1">
    <citation type="journal article" date="2021" name="PeerJ">
        <title>Extensive microbial diversity within the chicken gut microbiome revealed by metagenomics and culture.</title>
        <authorList>
            <person name="Gilroy R."/>
            <person name="Ravi A."/>
            <person name="Getino M."/>
            <person name="Pursley I."/>
            <person name="Horton D.L."/>
            <person name="Alikhan N.F."/>
            <person name="Baker D."/>
            <person name="Gharbi K."/>
            <person name="Hall N."/>
            <person name="Watson M."/>
            <person name="Adriaenssens E.M."/>
            <person name="Foster-Nyarko E."/>
            <person name="Jarju S."/>
            <person name="Secka A."/>
            <person name="Antonio M."/>
            <person name="Oren A."/>
            <person name="Chaudhuri R.R."/>
            <person name="La Ragione R."/>
            <person name="Hildebrand F."/>
            <person name="Pallen M.J."/>
        </authorList>
    </citation>
    <scope>NUCLEOTIDE SEQUENCE</scope>
    <source>
        <strain evidence="2">ChiGjej5B5-22894</strain>
    </source>
</reference>
<dbReference type="AlphaFoldDB" id="A0A921MVX0"/>
<evidence type="ECO:0000313" key="3">
    <source>
        <dbReference type="Proteomes" id="UP000742460"/>
    </source>
</evidence>
<proteinExistence type="predicted"/>
<keyword evidence="1" id="KW-0732">Signal</keyword>
<accession>A0A921MVX0</accession>
<sequence length="104" mass="10563">MKRRLSTLAATLLIALLGLSAAPALAATESGSINCSAGGGKVGVRAEQQRLGALSATVNGSTLFSVNGYYHYSKTSLVSSGNWSASSNTLLYSGTYAWCQGGIG</sequence>
<organism evidence="2 3">
    <name type="scientific">Brachybacterium massiliense</name>
    <dbReference type="NCBI Taxonomy" id="1755098"/>
    <lineage>
        <taxon>Bacteria</taxon>
        <taxon>Bacillati</taxon>
        <taxon>Actinomycetota</taxon>
        <taxon>Actinomycetes</taxon>
        <taxon>Micrococcales</taxon>
        <taxon>Dermabacteraceae</taxon>
        <taxon>Brachybacterium</taxon>
    </lineage>
</organism>
<dbReference type="RefSeq" id="WP_087485612.1">
    <property type="nucleotide sequence ID" value="NZ_FXXB01000008.1"/>
</dbReference>
<comment type="caution">
    <text evidence="2">The sequence shown here is derived from an EMBL/GenBank/DDBJ whole genome shotgun (WGS) entry which is preliminary data.</text>
</comment>
<evidence type="ECO:0008006" key="4">
    <source>
        <dbReference type="Google" id="ProtNLM"/>
    </source>
</evidence>
<dbReference type="Proteomes" id="UP000742460">
    <property type="component" value="Unassembled WGS sequence"/>
</dbReference>
<evidence type="ECO:0000313" key="2">
    <source>
        <dbReference type="EMBL" id="HJG91503.1"/>
    </source>
</evidence>